<keyword evidence="6" id="KW-1133">Transmembrane helix</keyword>
<reference evidence="9" key="1">
    <citation type="submission" date="2021-01" db="EMBL/GenBank/DDBJ databases">
        <authorList>
            <person name="Zhong Y.L."/>
        </authorList>
    </citation>
    <scope>NUCLEOTIDE SEQUENCE</scope>
    <source>
        <strain evidence="9">KCTC 23302</strain>
    </source>
</reference>
<dbReference type="AlphaFoldDB" id="A0A936ZYQ9"/>
<dbReference type="InterPro" id="IPR003594">
    <property type="entry name" value="HATPase_dom"/>
</dbReference>
<evidence type="ECO:0000259" key="8">
    <source>
        <dbReference type="PROSITE" id="PS50110"/>
    </source>
</evidence>
<dbReference type="InterPro" id="IPR003661">
    <property type="entry name" value="HisK_dim/P_dom"/>
</dbReference>
<organism evidence="9 10">
    <name type="scientific">Aquimarina mytili</name>
    <dbReference type="NCBI Taxonomy" id="874423"/>
    <lineage>
        <taxon>Bacteria</taxon>
        <taxon>Pseudomonadati</taxon>
        <taxon>Bacteroidota</taxon>
        <taxon>Flavobacteriia</taxon>
        <taxon>Flavobacteriales</taxon>
        <taxon>Flavobacteriaceae</taxon>
        <taxon>Aquimarina</taxon>
    </lineage>
</organism>
<dbReference type="Gene3D" id="3.30.565.10">
    <property type="entry name" value="Histidine kinase-like ATPase, C-terminal domain"/>
    <property type="match status" value="1"/>
</dbReference>
<dbReference type="GO" id="GO:0000155">
    <property type="term" value="F:phosphorelay sensor kinase activity"/>
    <property type="evidence" value="ECO:0007669"/>
    <property type="project" value="InterPro"/>
</dbReference>
<dbReference type="SUPFAM" id="SSF55874">
    <property type="entry name" value="ATPase domain of HSP90 chaperone/DNA topoisomerase II/histidine kinase"/>
    <property type="match status" value="1"/>
</dbReference>
<dbReference type="Pfam" id="PF00072">
    <property type="entry name" value="Response_reg"/>
    <property type="match status" value="1"/>
</dbReference>
<dbReference type="EMBL" id="JAERQJ010000004">
    <property type="protein sequence ID" value="MBL0684413.1"/>
    <property type="molecule type" value="Genomic_DNA"/>
</dbReference>
<feature type="modified residue" description="4-aspartylphosphate" evidence="5">
    <location>
        <position position="620"/>
    </location>
</feature>
<dbReference type="PROSITE" id="PS50110">
    <property type="entry name" value="RESPONSE_REGULATORY"/>
    <property type="match status" value="1"/>
</dbReference>
<accession>A0A936ZYQ9</accession>
<dbReference type="Gene3D" id="3.40.190.10">
    <property type="entry name" value="Periplasmic binding protein-like II"/>
    <property type="match status" value="2"/>
</dbReference>
<dbReference type="SMART" id="SM00062">
    <property type="entry name" value="PBPb"/>
    <property type="match status" value="1"/>
</dbReference>
<proteinExistence type="predicted"/>
<feature type="domain" description="Histidine kinase" evidence="7">
    <location>
        <begin position="325"/>
        <end position="543"/>
    </location>
</feature>
<dbReference type="InterPro" id="IPR011006">
    <property type="entry name" value="CheY-like_superfamily"/>
</dbReference>
<dbReference type="SMART" id="SM00448">
    <property type="entry name" value="REC"/>
    <property type="match status" value="1"/>
</dbReference>
<dbReference type="PANTHER" id="PTHR45339:SF1">
    <property type="entry name" value="HYBRID SIGNAL TRANSDUCTION HISTIDINE KINASE J"/>
    <property type="match status" value="1"/>
</dbReference>
<dbReference type="Proteomes" id="UP000651057">
    <property type="component" value="Unassembled WGS sequence"/>
</dbReference>
<evidence type="ECO:0000256" key="5">
    <source>
        <dbReference type="PROSITE-ProRule" id="PRU00169"/>
    </source>
</evidence>
<dbReference type="InterPro" id="IPR005467">
    <property type="entry name" value="His_kinase_dom"/>
</dbReference>
<dbReference type="SUPFAM" id="SSF53850">
    <property type="entry name" value="Periplasmic binding protein-like II"/>
    <property type="match status" value="1"/>
</dbReference>
<dbReference type="CDD" id="cd00082">
    <property type="entry name" value="HisKA"/>
    <property type="match status" value="1"/>
</dbReference>
<feature type="domain" description="Response regulatory" evidence="8">
    <location>
        <begin position="567"/>
        <end position="685"/>
    </location>
</feature>
<dbReference type="CDD" id="cd17546">
    <property type="entry name" value="REC_hyHK_CKI1_RcsC-like"/>
    <property type="match status" value="1"/>
</dbReference>
<name>A0A936ZYQ9_9FLAO</name>
<dbReference type="SUPFAM" id="SSF47384">
    <property type="entry name" value="Homodimeric domain of signal transducing histidine kinase"/>
    <property type="match status" value="1"/>
</dbReference>
<dbReference type="SMART" id="SM00388">
    <property type="entry name" value="HisKA"/>
    <property type="match status" value="1"/>
</dbReference>
<evidence type="ECO:0000259" key="7">
    <source>
        <dbReference type="PROSITE" id="PS50109"/>
    </source>
</evidence>
<dbReference type="EC" id="2.7.13.3" evidence="2"/>
<dbReference type="InterPro" id="IPR001638">
    <property type="entry name" value="Solute-binding_3/MltF_N"/>
</dbReference>
<protein>
    <recommendedName>
        <fullName evidence="2">histidine kinase</fullName>
        <ecNumber evidence="2">2.7.13.3</ecNumber>
    </recommendedName>
</protein>
<dbReference type="SUPFAM" id="SSF52172">
    <property type="entry name" value="CheY-like"/>
    <property type="match status" value="1"/>
</dbReference>
<evidence type="ECO:0000256" key="4">
    <source>
        <dbReference type="ARBA" id="ARBA00023012"/>
    </source>
</evidence>
<sequence>MRIKLPLFLLLILVFALFSSCSKDSSILNEKQVEWLQQQDSIKVAIYPFHPPYQIINQEGNVDGVFTEYLELVEKKIGYKFHQKIYNTWPELMKDVRDEKVDMIVEIHPTPEREKFLNFYAFLFESPHMIVARKKDQLDDNISKYVDKTIVLPKDYAIAEILKNKYQNINIAVGGVDDLVCLQKLNSGEYDAYIGPKAVVHYLIRTKNLNNLRIVGETDFIYKTGIAVFKKNKILNEIISKGTKAITRKEKQIILDNWIFNVVTPFYQKTIFWVIFSIGIIIVLLTILLINRYLKFKIKQKTRELRIAKENAENSNKLKTNFINNISHEIRTPMNGIMGFSEFLNDAEITPDQRKSYTDIIINSGKQLMDIIDDIMEISKLQSKQFEIIEEETMLDDLFQKLITTFEKTAEEKNIRLHHESAISRENSLVLIDKSKVEKILSKLIDNAIKFTSKGFVKINSEIIKNQLVITVEDTGIGINPEDQKIIFNSFSQSEKEIARTYGGLGLGLTIAKENADLIEGKISFTSTLEKGSSFQLSIPYHPIIDSNKNTMKSDSDENLVKPFKHVILIAEDGEVNFLFLKTILQKMKGYKFVIHRAENGKKAVDICENNENIDLVLMDIKMPIMDGYVATRKIKKLRPSLPVIAQTAYSTQEDIKRALNAGCDDFVSKPVDHKILKPMLKKYFSFFQS</sequence>
<dbReference type="InterPro" id="IPR036890">
    <property type="entry name" value="HATPase_C_sf"/>
</dbReference>
<dbReference type="PANTHER" id="PTHR45339">
    <property type="entry name" value="HYBRID SIGNAL TRANSDUCTION HISTIDINE KINASE J"/>
    <property type="match status" value="1"/>
</dbReference>
<gene>
    <name evidence="9" type="ORF">JJQ60_12870</name>
</gene>
<keyword evidence="6" id="KW-0812">Transmembrane</keyword>
<dbReference type="CDD" id="cd01007">
    <property type="entry name" value="PBP2_BvgS_HisK_like"/>
    <property type="match status" value="1"/>
</dbReference>
<keyword evidence="4" id="KW-0902">Two-component regulatory system</keyword>
<evidence type="ECO:0000313" key="10">
    <source>
        <dbReference type="Proteomes" id="UP000651057"/>
    </source>
</evidence>
<feature type="transmembrane region" description="Helical" evidence="6">
    <location>
        <begin position="271"/>
        <end position="294"/>
    </location>
</feature>
<keyword evidence="10" id="KW-1185">Reference proteome</keyword>
<dbReference type="PROSITE" id="PS50109">
    <property type="entry name" value="HIS_KIN"/>
    <property type="match status" value="1"/>
</dbReference>
<evidence type="ECO:0000256" key="3">
    <source>
        <dbReference type="ARBA" id="ARBA00022553"/>
    </source>
</evidence>
<evidence type="ECO:0000256" key="2">
    <source>
        <dbReference type="ARBA" id="ARBA00012438"/>
    </source>
</evidence>
<dbReference type="Pfam" id="PF00497">
    <property type="entry name" value="SBP_bac_3"/>
    <property type="match status" value="1"/>
</dbReference>
<dbReference type="InterPro" id="IPR001789">
    <property type="entry name" value="Sig_transdc_resp-reg_receiver"/>
</dbReference>
<evidence type="ECO:0000256" key="6">
    <source>
        <dbReference type="SAM" id="Phobius"/>
    </source>
</evidence>
<dbReference type="PRINTS" id="PR00344">
    <property type="entry name" value="BCTRLSENSOR"/>
</dbReference>
<dbReference type="Pfam" id="PF02518">
    <property type="entry name" value="HATPase_c"/>
    <property type="match status" value="1"/>
</dbReference>
<dbReference type="InterPro" id="IPR036097">
    <property type="entry name" value="HisK_dim/P_sf"/>
</dbReference>
<dbReference type="Gene3D" id="3.40.50.2300">
    <property type="match status" value="1"/>
</dbReference>
<comment type="caution">
    <text evidence="9">The sequence shown here is derived from an EMBL/GenBank/DDBJ whole genome shotgun (WGS) entry which is preliminary data.</text>
</comment>
<evidence type="ECO:0000256" key="1">
    <source>
        <dbReference type="ARBA" id="ARBA00000085"/>
    </source>
</evidence>
<dbReference type="Gene3D" id="1.10.287.130">
    <property type="match status" value="1"/>
</dbReference>
<comment type="catalytic activity">
    <reaction evidence="1">
        <text>ATP + protein L-histidine = ADP + protein N-phospho-L-histidine.</text>
        <dbReference type="EC" id="2.7.13.3"/>
    </reaction>
</comment>
<dbReference type="InterPro" id="IPR004358">
    <property type="entry name" value="Sig_transdc_His_kin-like_C"/>
</dbReference>
<dbReference type="SMART" id="SM00387">
    <property type="entry name" value="HATPase_c"/>
    <property type="match status" value="1"/>
</dbReference>
<keyword evidence="3 5" id="KW-0597">Phosphoprotein</keyword>
<evidence type="ECO:0000313" key="9">
    <source>
        <dbReference type="EMBL" id="MBL0684413.1"/>
    </source>
</evidence>
<dbReference type="Pfam" id="PF00512">
    <property type="entry name" value="HisKA"/>
    <property type="match status" value="1"/>
</dbReference>
<dbReference type="RefSeq" id="WP_201920541.1">
    <property type="nucleotide sequence ID" value="NZ_BAABAX010000003.1"/>
</dbReference>
<dbReference type="PROSITE" id="PS51257">
    <property type="entry name" value="PROKAR_LIPOPROTEIN"/>
    <property type="match status" value="1"/>
</dbReference>
<keyword evidence="6" id="KW-0472">Membrane</keyword>